<dbReference type="EMBL" id="KQ981993">
    <property type="protein sequence ID" value="KYN30963.1"/>
    <property type="molecule type" value="Genomic_DNA"/>
</dbReference>
<evidence type="ECO:0000313" key="2">
    <source>
        <dbReference type="Proteomes" id="UP000078541"/>
    </source>
</evidence>
<proteinExistence type="predicted"/>
<accession>A0A195ERW1</accession>
<dbReference type="Proteomes" id="UP000078541">
    <property type="component" value="Unassembled WGS sequence"/>
</dbReference>
<keyword evidence="2" id="KW-1185">Reference proteome</keyword>
<sequence length="105" mass="11589">MQSEFPIRGKLFATSLVKKFHATNVQAEFFIKISSRASSPPRGVSVEFIGVVGLAVGLSDWVLREPSSPAYGRNPHGSKYIPMGFLSNFIRPYPVTYLSILSDLI</sequence>
<organism evidence="1 2">
    <name type="scientific">Trachymyrmex septentrionalis</name>
    <dbReference type="NCBI Taxonomy" id="34720"/>
    <lineage>
        <taxon>Eukaryota</taxon>
        <taxon>Metazoa</taxon>
        <taxon>Ecdysozoa</taxon>
        <taxon>Arthropoda</taxon>
        <taxon>Hexapoda</taxon>
        <taxon>Insecta</taxon>
        <taxon>Pterygota</taxon>
        <taxon>Neoptera</taxon>
        <taxon>Endopterygota</taxon>
        <taxon>Hymenoptera</taxon>
        <taxon>Apocrita</taxon>
        <taxon>Aculeata</taxon>
        <taxon>Formicoidea</taxon>
        <taxon>Formicidae</taxon>
        <taxon>Myrmicinae</taxon>
        <taxon>Trachymyrmex</taxon>
    </lineage>
</organism>
<name>A0A195ERW1_9HYME</name>
<evidence type="ECO:0000313" key="1">
    <source>
        <dbReference type="EMBL" id="KYN30963.1"/>
    </source>
</evidence>
<dbReference type="AlphaFoldDB" id="A0A195ERW1"/>
<reference evidence="1 2" key="1">
    <citation type="submission" date="2016-03" db="EMBL/GenBank/DDBJ databases">
        <title>Trachymyrmex septentrionalis WGS genome.</title>
        <authorList>
            <person name="Nygaard S."/>
            <person name="Hu H."/>
            <person name="Boomsma J."/>
            <person name="Zhang G."/>
        </authorList>
    </citation>
    <scope>NUCLEOTIDE SEQUENCE [LARGE SCALE GENOMIC DNA]</scope>
    <source>
        <strain evidence="1">Tsep2-gDNA-1</strain>
        <tissue evidence="1">Whole body</tissue>
    </source>
</reference>
<gene>
    <name evidence="1" type="ORF">ALC56_14775</name>
</gene>
<protein>
    <submittedName>
        <fullName evidence="1">Uncharacterized protein</fullName>
    </submittedName>
</protein>